<dbReference type="PANTHER" id="PTHR33066:SF2">
    <property type="entry name" value="FILAGGRIN-2-LIKE"/>
    <property type="match status" value="1"/>
</dbReference>
<feature type="compositionally biased region" description="Basic and acidic residues" evidence="1">
    <location>
        <begin position="364"/>
        <end position="374"/>
    </location>
</feature>
<organism evidence="2 4">
    <name type="scientific">Daphnia sinensis</name>
    <dbReference type="NCBI Taxonomy" id="1820382"/>
    <lineage>
        <taxon>Eukaryota</taxon>
        <taxon>Metazoa</taxon>
        <taxon>Ecdysozoa</taxon>
        <taxon>Arthropoda</taxon>
        <taxon>Crustacea</taxon>
        <taxon>Branchiopoda</taxon>
        <taxon>Diplostraca</taxon>
        <taxon>Cladocera</taxon>
        <taxon>Anomopoda</taxon>
        <taxon>Daphniidae</taxon>
        <taxon>Daphnia</taxon>
        <taxon>Daphnia similis group</taxon>
    </lineage>
</organism>
<protein>
    <submittedName>
        <fullName evidence="2">Uncharacterized protein</fullName>
    </submittedName>
</protein>
<dbReference type="EMBL" id="WJBH02000024">
    <property type="protein sequence ID" value="KAI9551253.1"/>
    <property type="molecule type" value="Genomic_DNA"/>
</dbReference>
<sequence>MLSPSSSYSSSISSSSGEASRRSRGREYHRTSSSSDYRRQVDRYDLQRQVVGDAQQEVSGRRQREEEARQRDEEARQRDNEVRQRDRDRRPRDRRSQERGQNRDRSRSPHARSPSPTPPTNFSVGRKSMREFRSWMTSSLKPTEAKQLRESFSPNFINSSFELKCPQLDSSMARRFRDPNIKGPELSKAEANEKSLIAEQYKVLDVARPLLFLREKMSEMEEFRGSVMAMVDTALRLWGHTFHGITASRRENLLKISDPKFVSLLSEPNRFKARQCGSLFGRTFIKGMVKEARDDQQLRIISRGSAPSSSRAHGNGSSARGASNGFQRNGSSRGGHYGGSFNNGAYNRGGAARNNSFSNNRPLDLIECRGRRKN</sequence>
<feature type="compositionally biased region" description="Low complexity" evidence="1">
    <location>
        <begin position="308"/>
        <end position="325"/>
    </location>
</feature>
<feature type="region of interest" description="Disordered" evidence="1">
    <location>
        <begin position="352"/>
        <end position="374"/>
    </location>
</feature>
<keyword evidence="4" id="KW-1185">Reference proteome</keyword>
<proteinExistence type="predicted"/>
<feature type="compositionally biased region" description="Basic and acidic residues" evidence="1">
    <location>
        <begin position="59"/>
        <end position="107"/>
    </location>
</feature>
<dbReference type="AlphaFoldDB" id="A0AAD5L593"/>
<dbReference type="PANTHER" id="PTHR33066">
    <property type="entry name" value="INTEGRASE_SAM-LIKE_N DOMAIN-CONTAINING PROTEIN"/>
    <property type="match status" value="1"/>
</dbReference>
<feature type="region of interest" description="Disordered" evidence="1">
    <location>
        <begin position="1"/>
        <end position="126"/>
    </location>
</feature>
<feature type="compositionally biased region" description="Low complexity" evidence="1">
    <location>
        <begin position="1"/>
        <end position="18"/>
    </location>
</feature>
<comment type="caution">
    <text evidence="2">The sequence shown here is derived from an EMBL/GenBank/DDBJ whole genome shotgun (WGS) entry which is preliminary data.</text>
</comment>
<evidence type="ECO:0000313" key="2">
    <source>
        <dbReference type="EMBL" id="KAI9551253.1"/>
    </source>
</evidence>
<name>A0AAD5L593_9CRUS</name>
<feature type="compositionally biased region" description="Basic and acidic residues" evidence="1">
    <location>
        <begin position="19"/>
        <end position="46"/>
    </location>
</feature>
<reference evidence="2" key="1">
    <citation type="submission" date="2022-05" db="EMBL/GenBank/DDBJ databases">
        <title>A multi-omics perspective on studying reproductive biology in Daphnia sinensis.</title>
        <authorList>
            <person name="Jia J."/>
        </authorList>
    </citation>
    <scope>NUCLEOTIDE SEQUENCE</scope>
    <source>
        <strain evidence="2">WSL</strain>
    </source>
</reference>
<evidence type="ECO:0000313" key="4">
    <source>
        <dbReference type="Proteomes" id="UP000820818"/>
    </source>
</evidence>
<evidence type="ECO:0000256" key="1">
    <source>
        <dbReference type="SAM" id="MobiDB-lite"/>
    </source>
</evidence>
<dbReference type="Proteomes" id="UP000820818">
    <property type="component" value="Unassembled WGS sequence"/>
</dbReference>
<accession>A0AAD5L593</accession>
<dbReference type="EMBL" id="WJBH02000021">
    <property type="protein sequence ID" value="KAI9551271.1"/>
    <property type="molecule type" value="Genomic_DNA"/>
</dbReference>
<gene>
    <name evidence="3" type="ORF">GHT06_002297</name>
    <name evidence="2" type="ORF">GHT06_006405</name>
</gene>
<feature type="region of interest" description="Disordered" evidence="1">
    <location>
        <begin position="300"/>
        <end position="338"/>
    </location>
</feature>
<evidence type="ECO:0000313" key="3">
    <source>
        <dbReference type="EMBL" id="KAI9551271.1"/>
    </source>
</evidence>